<protein>
    <submittedName>
        <fullName evidence="2">Uncharacterized protein</fullName>
    </submittedName>
</protein>
<reference evidence="2" key="1">
    <citation type="submission" date="2013-08" db="EMBL/GenBank/DDBJ databases">
        <title>Gene expansion shapes genome architecture in the human pathogen Lichtheimia corymbifera: an evolutionary genomics analysis in the ancient terrestrial Mucorales (Mucoromycotina).</title>
        <authorList>
            <person name="Schwartze V.U."/>
            <person name="Winter S."/>
            <person name="Shelest E."/>
            <person name="Marcet-Houben M."/>
            <person name="Horn F."/>
            <person name="Wehner S."/>
            <person name="Hoffmann K."/>
            <person name="Riege K."/>
            <person name="Sammeth M."/>
            <person name="Nowrousian M."/>
            <person name="Valiante V."/>
            <person name="Linde J."/>
            <person name="Jacobsen I.D."/>
            <person name="Marz M."/>
            <person name="Brakhage A.A."/>
            <person name="Gabaldon T."/>
            <person name="Bocker S."/>
            <person name="Voigt K."/>
        </authorList>
    </citation>
    <scope>NUCLEOTIDE SEQUENCE [LARGE SCALE GENOMIC DNA]</scope>
    <source>
        <strain evidence="2">FSU 9682</strain>
    </source>
</reference>
<dbReference type="VEuPathDB" id="FungiDB:LCOR_12210.1"/>
<feature type="compositionally biased region" description="Polar residues" evidence="1">
    <location>
        <begin position="1"/>
        <end position="10"/>
    </location>
</feature>
<feature type="compositionally biased region" description="Polar residues" evidence="1">
    <location>
        <begin position="18"/>
        <end position="27"/>
    </location>
</feature>
<feature type="compositionally biased region" description="Basic and acidic residues" evidence="1">
    <location>
        <begin position="208"/>
        <end position="224"/>
    </location>
</feature>
<dbReference type="Proteomes" id="UP000027586">
    <property type="component" value="Unassembled WGS sequence"/>
</dbReference>
<accession>A0A068SHD0</accession>
<feature type="region of interest" description="Disordered" evidence="1">
    <location>
        <begin position="60"/>
        <end position="108"/>
    </location>
</feature>
<organism evidence="2 3">
    <name type="scientific">Lichtheimia corymbifera JMRC:FSU:9682</name>
    <dbReference type="NCBI Taxonomy" id="1263082"/>
    <lineage>
        <taxon>Eukaryota</taxon>
        <taxon>Fungi</taxon>
        <taxon>Fungi incertae sedis</taxon>
        <taxon>Mucoromycota</taxon>
        <taxon>Mucoromycotina</taxon>
        <taxon>Mucoromycetes</taxon>
        <taxon>Mucorales</taxon>
        <taxon>Lichtheimiaceae</taxon>
        <taxon>Lichtheimia</taxon>
    </lineage>
</organism>
<feature type="compositionally biased region" description="Basic residues" evidence="1">
    <location>
        <begin position="338"/>
        <end position="352"/>
    </location>
</feature>
<feature type="region of interest" description="Disordered" evidence="1">
    <location>
        <begin position="272"/>
        <end position="299"/>
    </location>
</feature>
<feature type="region of interest" description="Disordered" evidence="1">
    <location>
        <begin position="312"/>
        <end position="352"/>
    </location>
</feature>
<dbReference type="OrthoDB" id="2302717at2759"/>
<feature type="compositionally biased region" description="Polar residues" evidence="1">
    <location>
        <begin position="83"/>
        <end position="94"/>
    </location>
</feature>
<feature type="compositionally biased region" description="Basic residues" evidence="1">
    <location>
        <begin position="190"/>
        <end position="200"/>
    </location>
</feature>
<feature type="compositionally biased region" description="Low complexity" evidence="1">
    <location>
        <begin position="315"/>
        <end position="324"/>
    </location>
</feature>
<proteinExistence type="predicted"/>
<feature type="region of interest" description="Disordered" evidence="1">
    <location>
        <begin position="190"/>
        <end position="229"/>
    </location>
</feature>
<dbReference type="EMBL" id="CBTN010000189">
    <property type="protein sequence ID" value="CDH61435.1"/>
    <property type="molecule type" value="Genomic_DNA"/>
</dbReference>
<name>A0A068SHD0_9FUNG</name>
<feature type="compositionally biased region" description="Polar residues" evidence="1">
    <location>
        <begin position="272"/>
        <end position="282"/>
    </location>
</feature>
<gene>
    <name evidence="2" type="ORF">LCOR_12210.1</name>
</gene>
<feature type="region of interest" description="Disordered" evidence="1">
    <location>
        <begin position="1"/>
        <end position="27"/>
    </location>
</feature>
<comment type="caution">
    <text evidence="2">The sequence shown here is derived from an EMBL/GenBank/DDBJ whole genome shotgun (WGS) entry which is preliminary data.</text>
</comment>
<evidence type="ECO:0000313" key="2">
    <source>
        <dbReference type="EMBL" id="CDH61435.1"/>
    </source>
</evidence>
<sequence>MTHTPDQSHYSQEEEQSDTFNQPRQISSADVLRQIETALQQIAETQKAILQRLDSYDSMSIDSRNTTPSSSSFHSMPSQGSSAVDTQRTSLISRPTQQKPGTTKKKLTKAKKEDIIRLVIDPKGEKGDELITSQLRTIGSYARTPHDNRDKTIKFFEQTVLDKLGIDLGIAERSWVAEHLLSERWDNKHYYRKNPGRKNRSATTQQQHGDRNREITRQQQHGREVVSPTRTLSIATNHMLHPMNHNEEQVNASASQNYPIAMSEFDAINSSLRDNLNNTPATSSASSDHDSSSFVSSVDRNQETCNTLTDVVERQQNQTSQQSQGGKRRSLAEDPSFRRSRRTPKKRTPMSL</sequence>
<evidence type="ECO:0000256" key="1">
    <source>
        <dbReference type="SAM" id="MobiDB-lite"/>
    </source>
</evidence>
<keyword evidence="3" id="KW-1185">Reference proteome</keyword>
<evidence type="ECO:0000313" key="3">
    <source>
        <dbReference type="Proteomes" id="UP000027586"/>
    </source>
</evidence>
<feature type="compositionally biased region" description="Low complexity" evidence="1">
    <location>
        <begin position="60"/>
        <end position="82"/>
    </location>
</feature>
<dbReference type="AlphaFoldDB" id="A0A068SHD0"/>